<comment type="catalytic activity">
    <reaction evidence="6">
        <text>Endonucleolytic cleavage at apurinic or apyrimidinic sites to products with a 5'-phosphate.</text>
        <dbReference type="EC" id="3.1.21.7"/>
    </reaction>
</comment>
<evidence type="ECO:0000256" key="3">
    <source>
        <dbReference type="ARBA" id="ARBA00022722"/>
    </source>
</evidence>
<dbReference type="GO" id="GO:0000287">
    <property type="term" value="F:magnesium ion binding"/>
    <property type="evidence" value="ECO:0007669"/>
    <property type="project" value="UniProtKB-UniRule"/>
</dbReference>
<evidence type="ECO:0000256" key="6">
    <source>
        <dbReference type="HAMAP-Rule" id="MF_00801"/>
    </source>
</evidence>
<keyword evidence="6" id="KW-0460">Magnesium</keyword>
<sequence>MGSQIEPGHVWPTTAAEAVTIQEQLRSRVMTTDDLPPVVYVAGVDVGYNAENTIARAAVVVLSFPQLQPVEQAVAEVPSTFPYIPGYLSFREVPAILAALSQLKTTPDLFLCDGQGIAHPRRFGLACHLGVITNIPSIGVAKSRFIGQHEPLGHDRGTWQPLIDNGEVIGAVVCTRPGVKPIYVSIGHKISLPTAIEYVLRCTPKYRLPETTRLADGLASQRQRREKLV</sequence>
<dbReference type="InterPro" id="IPR007581">
    <property type="entry name" value="Endonuclease-V"/>
</dbReference>
<dbReference type="PANTHER" id="PTHR28511:SF1">
    <property type="entry name" value="ENDONUCLEASE V"/>
    <property type="match status" value="1"/>
</dbReference>
<dbReference type="NCBIfam" id="NF008629">
    <property type="entry name" value="PRK11617.1"/>
    <property type="match status" value="1"/>
</dbReference>
<proteinExistence type="inferred from homology"/>
<keyword evidence="3 6" id="KW-0540">Nuclease</keyword>
<keyword evidence="2 6" id="KW-0963">Cytoplasm</keyword>
<dbReference type="AlphaFoldDB" id="A0A7C3ZZ55"/>
<evidence type="ECO:0000256" key="1">
    <source>
        <dbReference type="ARBA" id="ARBA00004496"/>
    </source>
</evidence>
<dbReference type="Gene3D" id="3.30.2170.10">
    <property type="entry name" value="archaeoglobus fulgidus dsm 4304 superfamily"/>
    <property type="match status" value="1"/>
</dbReference>
<feature type="site" description="Interaction with target DNA" evidence="6">
    <location>
        <position position="83"/>
    </location>
</feature>
<comment type="caution">
    <text evidence="7">The sequence shown here is derived from an EMBL/GenBank/DDBJ whole genome shotgun (WGS) entry which is preliminary data.</text>
</comment>
<dbReference type="Pfam" id="PF04493">
    <property type="entry name" value="Endonuclease_5"/>
    <property type="match status" value="1"/>
</dbReference>
<accession>A0A7C3ZZ55</accession>
<dbReference type="GO" id="GO:0005737">
    <property type="term" value="C:cytoplasm"/>
    <property type="evidence" value="ECO:0007669"/>
    <property type="project" value="UniProtKB-SubCell"/>
</dbReference>
<feature type="binding site" evidence="6">
    <location>
        <position position="113"/>
    </location>
    <ligand>
        <name>Mg(2+)</name>
        <dbReference type="ChEBI" id="CHEBI:18420"/>
    </ligand>
</feature>
<keyword evidence="6" id="KW-0479">Metal-binding</keyword>
<dbReference type="GO" id="GO:0043737">
    <property type="term" value="F:deoxyribonuclease V activity"/>
    <property type="evidence" value="ECO:0007669"/>
    <property type="project" value="UniProtKB-UniRule"/>
</dbReference>
<keyword evidence="6" id="KW-0234">DNA repair</keyword>
<dbReference type="HAMAP" id="MF_00801">
    <property type="entry name" value="Endonuclease_5"/>
    <property type="match status" value="1"/>
</dbReference>
<dbReference type="CDD" id="cd06559">
    <property type="entry name" value="Endonuclease_V"/>
    <property type="match status" value="1"/>
</dbReference>
<protein>
    <recommendedName>
        <fullName evidence="6">Endonuclease V</fullName>
        <ecNumber evidence="6">3.1.21.7</ecNumber>
    </recommendedName>
    <alternativeName>
        <fullName evidence="6">Deoxyinosine 3'endonuclease</fullName>
    </alternativeName>
    <alternativeName>
        <fullName evidence="6">Deoxyribonuclease V</fullName>
        <shortName evidence="6">DNase V</shortName>
    </alternativeName>
</protein>
<dbReference type="EMBL" id="DSPX01000208">
    <property type="protein sequence ID" value="HGG03048.1"/>
    <property type="molecule type" value="Genomic_DNA"/>
</dbReference>
<keyword evidence="5 6" id="KW-0378">Hydrolase</keyword>
<gene>
    <name evidence="6" type="primary">nfi</name>
    <name evidence="7" type="ORF">ENR15_21000</name>
</gene>
<comment type="subcellular location">
    <subcellularLocation>
        <location evidence="1 6">Cytoplasm</location>
    </subcellularLocation>
</comment>
<comment type="function">
    <text evidence="6">DNA repair enzyme involved in the repair of deaminated bases. Selectively cleaves double-stranded DNA at the second phosphodiester bond 3' to a deoxyinosine leaving behind the intact lesion on the nicked DNA.</text>
</comment>
<evidence type="ECO:0000256" key="5">
    <source>
        <dbReference type="ARBA" id="ARBA00022801"/>
    </source>
</evidence>
<evidence type="ECO:0000256" key="4">
    <source>
        <dbReference type="ARBA" id="ARBA00022759"/>
    </source>
</evidence>
<organism evidence="7">
    <name type="scientific">Planktothricoides sp. SpSt-374</name>
    <dbReference type="NCBI Taxonomy" id="2282167"/>
    <lineage>
        <taxon>Bacteria</taxon>
        <taxon>Bacillati</taxon>
        <taxon>Cyanobacteriota</taxon>
        <taxon>Cyanophyceae</taxon>
        <taxon>Oscillatoriophycideae</taxon>
        <taxon>Oscillatoriales</taxon>
        <taxon>Oscillatoriaceae</taxon>
        <taxon>Planktothricoides</taxon>
    </lineage>
</organism>
<feature type="binding site" evidence="6">
    <location>
        <position position="45"/>
    </location>
    <ligand>
        <name>Mg(2+)</name>
        <dbReference type="ChEBI" id="CHEBI:18420"/>
    </ligand>
</feature>
<dbReference type="GO" id="GO:0016891">
    <property type="term" value="F:RNA endonuclease activity producing 5'-phosphomonoesters, hydrolytic mechanism"/>
    <property type="evidence" value="ECO:0007669"/>
    <property type="project" value="TreeGrafter"/>
</dbReference>
<comment type="similarity">
    <text evidence="6">Belongs to the endonuclease V family.</text>
</comment>
<dbReference type="GO" id="GO:0006281">
    <property type="term" value="P:DNA repair"/>
    <property type="evidence" value="ECO:0007669"/>
    <property type="project" value="UniProtKB-UniRule"/>
</dbReference>
<keyword evidence="6" id="KW-0227">DNA damage</keyword>
<name>A0A7C3ZZ55_9CYAN</name>
<evidence type="ECO:0000256" key="2">
    <source>
        <dbReference type="ARBA" id="ARBA00022490"/>
    </source>
</evidence>
<dbReference type="GO" id="GO:0003727">
    <property type="term" value="F:single-stranded RNA binding"/>
    <property type="evidence" value="ECO:0007669"/>
    <property type="project" value="TreeGrafter"/>
</dbReference>
<keyword evidence="4 6" id="KW-0255">Endonuclease</keyword>
<evidence type="ECO:0000313" key="7">
    <source>
        <dbReference type="EMBL" id="HGG03048.1"/>
    </source>
</evidence>
<dbReference type="PANTHER" id="PTHR28511">
    <property type="entry name" value="ENDONUCLEASE V"/>
    <property type="match status" value="1"/>
</dbReference>
<reference evidence="7" key="1">
    <citation type="journal article" date="2020" name="mSystems">
        <title>Genome- and Community-Level Interaction Insights into Carbon Utilization and Element Cycling Functions of Hydrothermarchaeota in Hydrothermal Sediment.</title>
        <authorList>
            <person name="Zhou Z."/>
            <person name="Liu Y."/>
            <person name="Xu W."/>
            <person name="Pan J."/>
            <person name="Luo Z.H."/>
            <person name="Li M."/>
        </authorList>
    </citation>
    <scope>NUCLEOTIDE SEQUENCE [LARGE SCALE GENOMIC DNA]</scope>
    <source>
        <strain evidence="7">SpSt-374</strain>
    </source>
</reference>
<comment type="cofactor">
    <cofactor evidence="6">
        <name>Mg(2+)</name>
        <dbReference type="ChEBI" id="CHEBI:18420"/>
    </cofactor>
</comment>
<dbReference type="EC" id="3.1.21.7" evidence="6"/>